<gene>
    <name evidence="2" type="ORF">BCR39DRAFT_562480</name>
</gene>
<feature type="compositionally biased region" description="Acidic residues" evidence="1">
    <location>
        <begin position="79"/>
        <end position="90"/>
    </location>
</feature>
<keyword evidence="3" id="KW-1185">Reference proteome</keyword>
<dbReference type="AlphaFoldDB" id="A0A1Y2AHP5"/>
<dbReference type="STRING" id="71784.A0A1Y2AHP5"/>
<dbReference type="EMBL" id="MCFC01000100">
    <property type="protein sequence ID" value="ORY21992.1"/>
    <property type="molecule type" value="Genomic_DNA"/>
</dbReference>
<feature type="compositionally biased region" description="Basic and acidic residues" evidence="1">
    <location>
        <begin position="729"/>
        <end position="743"/>
    </location>
</feature>
<sequence>MFPQNGQLPHDTYPPQPSWAFHPNARQHIQPVFQQYDYPLINLQNQSTAAIQGPGPQHAPPPTSLPSSSGARPDQASAGDDDGTQEDSADSDFVPSPASRRNTKLRSLRVKPKKTARALSSLSVNIPRPSKSKQSQQRKRLSSPLPKVAPAVSTVELKGVVGPLLEVVPGCRLEGNGLLILHPPTLDPGCQKPPISQYNPPPEDDALAVENHRSQFEMYTCRLCRKTYDGKNARSVARRHLQDKHGVPLALQKRRSRWDGEPDRPKDAVEVRERTLQSKRNWAAKNRPSRRLENRHADFLRLFGPPGLEMPSGLRLVAPEYRNPEMTFSNDMVFLDGSAGRVVIPDEILRGAKALEDRLEGSQDLLPEDMIDSPLCKMKGKAKSKSKATISRTTSTSTLRSATSSRILANTTSHAIVSAQTPLSGPHTLHDDRAIDFQMSWAPTQPTQYTPNYQEPYQPFYPAASSYQAAYAMSTYPDPPMSAISIPTNDFARLEMLPDSEMEDEKLVLSSEPDMPGSSPDRVVQLQQRWVHPEELQHLATHFNEAHYPTEDFETENLTNVDAAESQEILYNERIETVAAESLLNLHSTPPREDTEGSATLTEHHSPRPPNEPLSWAANRLLEAPTITTPRPRPHRAVSLIQPFPRNKPEAPTRSLSFTTADTTTLDDPFVFSPVIPSPTTKISRTTKRRSTIALPSPSPLSVPKKRKIIPPSPASREVLGELGWNTQSDDRYTTPFRPDSKRKNTKPTPNRTGERHTSGWMLSSPGNLDTAATLGLAPNFAWVEVTPARKWVAQTPEDEDDK</sequence>
<feature type="region of interest" description="Disordered" evidence="1">
    <location>
        <begin position="681"/>
        <end position="765"/>
    </location>
</feature>
<dbReference type="InParanoid" id="A0A1Y2AHP5"/>
<feature type="compositionally biased region" description="Basic residues" evidence="1">
    <location>
        <begin position="101"/>
        <end position="116"/>
    </location>
</feature>
<accession>A0A1Y2AHP5</accession>
<proteinExistence type="predicted"/>
<evidence type="ECO:0000313" key="2">
    <source>
        <dbReference type="EMBL" id="ORY21992.1"/>
    </source>
</evidence>
<protein>
    <submittedName>
        <fullName evidence="2">Uncharacterized protein</fullName>
    </submittedName>
</protein>
<comment type="caution">
    <text evidence="2">The sequence shown here is derived from an EMBL/GenBank/DDBJ whole genome shotgun (WGS) entry which is preliminary data.</text>
</comment>
<organism evidence="2 3">
    <name type="scientific">Naematelia encephala</name>
    <dbReference type="NCBI Taxonomy" id="71784"/>
    <lineage>
        <taxon>Eukaryota</taxon>
        <taxon>Fungi</taxon>
        <taxon>Dikarya</taxon>
        <taxon>Basidiomycota</taxon>
        <taxon>Agaricomycotina</taxon>
        <taxon>Tremellomycetes</taxon>
        <taxon>Tremellales</taxon>
        <taxon>Naemateliaceae</taxon>
        <taxon>Naematelia</taxon>
    </lineage>
</organism>
<name>A0A1Y2AHP5_9TREE</name>
<evidence type="ECO:0000313" key="3">
    <source>
        <dbReference type="Proteomes" id="UP000193986"/>
    </source>
</evidence>
<dbReference type="OrthoDB" id="2333993at2759"/>
<evidence type="ECO:0000256" key="1">
    <source>
        <dbReference type="SAM" id="MobiDB-lite"/>
    </source>
</evidence>
<feature type="compositionally biased region" description="Low complexity" evidence="1">
    <location>
        <begin position="692"/>
        <end position="702"/>
    </location>
</feature>
<feature type="region of interest" description="Disordered" evidence="1">
    <location>
        <begin position="587"/>
        <end position="613"/>
    </location>
</feature>
<reference evidence="2 3" key="1">
    <citation type="submission" date="2016-07" db="EMBL/GenBank/DDBJ databases">
        <title>Pervasive Adenine N6-methylation of Active Genes in Fungi.</title>
        <authorList>
            <consortium name="DOE Joint Genome Institute"/>
            <person name="Mondo S.J."/>
            <person name="Dannebaum R.O."/>
            <person name="Kuo R.C."/>
            <person name="Labutti K."/>
            <person name="Haridas S."/>
            <person name="Kuo A."/>
            <person name="Salamov A."/>
            <person name="Ahrendt S.R."/>
            <person name="Lipzen A."/>
            <person name="Sullivan W."/>
            <person name="Andreopoulos W.B."/>
            <person name="Clum A."/>
            <person name="Lindquist E."/>
            <person name="Daum C."/>
            <person name="Ramamoorthy G.K."/>
            <person name="Gryganskyi A."/>
            <person name="Culley D."/>
            <person name="Magnuson J.K."/>
            <person name="James T.Y."/>
            <person name="O'Malley M.A."/>
            <person name="Stajich J.E."/>
            <person name="Spatafora J.W."/>
            <person name="Visel A."/>
            <person name="Grigoriev I.V."/>
        </authorList>
    </citation>
    <scope>NUCLEOTIDE SEQUENCE [LARGE SCALE GENOMIC DNA]</scope>
    <source>
        <strain evidence="2 3">68-887.2</strain>
    </source>
</reference>
<feature type="region of interest" description="Disordered" evidence="1">
    <location>
        <begin position="1"/>
        <end position="22"/>
    </location>
</feature>
<feature type="region of interest" description="Disordered" evidence="1">
    <location>
        <begin position="50"/>
        <end position="147"/>
    </location>
</feature>
<dbReference type="Proteomes" id="UP000193986">
    <property type="component" value="Unassembled WGS sequence"/>
</dbReference>